<evidence type="ECO:0000313" key="2">
    <source>
        <dbReference type="WBParaSite" id="Minc3s00335g10435"/>
    </source>
</evidence>
<sequence length="97" mass="10737">MEQSDKFKWLGKMKDGRFICPQKPGLSYSDKITNLTSIDGFPALLGSVNFKMPVYRGDKPQFAREKTGDKYSSDILLAKSLRTSTVPSVDPVAYNGG</sequence>
<dbReference type="WBParaSite" id="Minc3s00335g10435">
    <property type="protein sequence ID" value="Minc3s00335g10435"/>
    <property type="gene ID" value="Minc3s00335g10435"/>
</dbReference>
<organism evidence="1 2">
    <name type="scientific">Meloidogyne incognita</name>
    <name type="common">Southern root-knot nematode worm</name>
    <name type="synonym">Oxyuris incognita</name>
    <dbReference type="NCBI Taxonomy" id="6306"/>
    <lineage>
        <taxon>Eukaryota</taxon>
        <taxon>Metazoa</taxon>
        <taxon>Ecdysozoa</taxon>
        <taxon>Nematoda</taxon>
        <taxon>Chromadorea</taxon>
        <taxon>Rhabditida</taxon>
        <taxon>Tylenchina</taxon>
        <taxon>Tylenchomorpha</taxon>
        <taxon>Tylenchoidea</taxon>
        <taxon>Meloidogynidae</taxon>
        <taxon>Meloidogyninae</taxon>
        <taxon>Meloidogyne</taxon>
        <taxon>Meloidogyne incognita group</taxon>
    </lineage>
</organism>
<keyword evidence="1" id="KW-1185">Reference proteome</keyword>
<protein>
    <submittedName>
        <fullName evidence="2">Uncharacterized protein</fullName>
    </submittedName>
</protein>
<dbReference type="AlphaFoldDB" id="A0A914L978"/>
<name>A0A914L978_MELIC</name>
<accession>A0A914L978</accession>
<evidence type="ECO:0000313" key="1">
    <source>
        <dbReference type="Proteomes" id="UP000887563"/>
    </source>
</evidence>
<proteinExistence type="predicted"/>
<reference evidence="2" key="1">
    <citation type="submission" date="2022-11" db="UniProtKB">
        <authorList>
            <consortium name="WormBaseParasite"/>
        </authorList>
    </citation>
    <scope>IDENTIFICATION</scope>
</reference>
<dbReference type="Proteomes" id="UP000887563">
    <property type="component" value="Unplaced"/>
</dbReference>